<evidence type="ECO:0000256" key="1">
    <source>
        <dbReference type="ARBA" id="ARBA00022737"/>
    </source>
</evidence>
<keyword evidence="1" id="KW-0677">Repeat</keyword>
<dbReference type="PANTHER" id="PTHR24188">
    <property type="entry name" value="ANKYRIN REPEAT PROTEIN"/>
    <property type="match status" value="1"/>
</dbReference>
<evidence type="ECO:0000256" key="3">
    <source>
        <dbReference type="SAM" id="Coils"/>
    </source>
</evidence>
<keyword evidence="2" id="KW-0040">ANK repeat</keyword>
<dbReference type="PANTHER" id="PTHR24188:SF29">
    <property type="entry name" value="GH09064P"/>
    <property type="match status" value="1"/>
</dbReference>
<evidence type="ECO:0000256" key="2">
    <source>
        <dbReference type="ARBA" id="ARBA00023043"/>
    </source>
</evidence>
<reference evidence="4" key="2">
    <citation type="journal article" date="2007" name="Science">
        <title>Draft genome sequence of the sexually transmitted pathogen Trichomonas vaginalis.</title>
        <authorList>
            <person name="Carlton J.M."/>
            <person name="Hirt R.P."/>
            <person name="Silva J.C."/>
            <person name="Delcher A.L."/>
            <person name="Schatz M."/>
            <person name="Zhao Q."/>
            <person name="Wortman J.R."/>
            <person name="Bidwell S.L."/>
            <person name="Alsmark U.C.M."/>
            <person name="Besteiro S."/>
            <person name="Sicheritz-Ponten T."/>
            <person name="Noel C.J."/>
            <person name="Dacks J.B."/>
            <person name="Foster P.G."/>
            <person name="Simillion C."/>
            <person name="Van de Peer Y."/>
            <person name="Miranda-Saavedra D."/>
            <person name="Barton G.J."/>
            <person name="Westrop G.D."/>
            <person name="Mueller S."/>
            <person name="Dessi D."/>
            <person name="Fiori P.L."/>
            <person name="Ren Q."/>
            <person name="Paulsen I."/>
            <person name="Zhang H."/>
            <person name="Bastida-Corcuera F.D."/>
            <person name="Simoes-Barbosa A."/>
            <person name="Brown M.T."/>
            <person name="Hayes R.D."/>
            <person name="Mukherjee M."/>
            <person name="Okumura C.Y."/>
            <person name="Schneider R."/>
            <person name="Smith A.J."/>
            <person name="Vanacova S."/>
            <person name="Villalvazo M."/>
            <person name="Haas B.J."/>
            <person name="Pertea M."/>
            <person name="Feldblyum T.V."/>
            <person name="Utterback T.R."/>
            <person name="Shu C.L."/>
            <person name="Osoegawa K."/>
            <person name="de Jong P.J."/>
            <person name="Hrdy I."/>
            <person name="Horvathova L."/>
            <person name="Zubacova Z."/>
            <person name="Dolezal P."/>
            <person name="Malik S.B."/>
            <person name="Logsdon J.M. Jr."/>
            <person name="Henze K."/>
            <person name="Gupta A."/>
            <person name="Wang C.C."/>
            <person name="Dunne R.L."/>
            <person name="Upcroft J.A."/>
            <person name="Upcroft P."/>
            <person name="White O."/>
            <person name="Salzberg S.L."/>
            <person name="Tang P."/>
            <person name="Chiu C.-H."/>
            <person name="Lee Y.-S."/>
            <person name="Embley T.M."/>
            <person name="Coombs G.H."/>
            <person name="Mottram J.C."/>
            <person name="Tachezy J."/>
            <person name="Fraser-Liggett C.M."/>
            <person name="Johnson P.J."/>
        </authorList>
    </citation>
    <scope>NUCLEOTIDE SEQUENCE [LARGE SCALE GENOMIC DNA]</scope>
    <source>
        <strain evidence="4">G3</strain>
    </source>
</reference>
<name>A2DBJ7_TRIV3</name>
<dbReference type="KEGG" id="tva:5467754"/>
<dbReference type="AlphaFoldDB" id="A2DBJ7"/>
<gene>
    <name evidence="4" type="ORF">TVAG_093740</name>
</gene>
<dbReference type="SMR" id="A2DBJ7"/>
<accession>A2DBJ7</accession>
<dbReference type="Proteomes" id="UP000001542">
    <property type="component" value="Unassembled WGS sequence"/>
</dbReference>
<dbReference type="InParanoid" id="A2DBJ7"/>
<sequence>MSEGIVLNFEYIGAHIKDYIKDENFFSTFDMKDIITTMKYANLNSGDFDTLLKQASLTTKANEIYFCTRHANVSIENLQDAISTLESIRKYMKMGILDGIIDTLNHSANEIETLQTELNQIQNEKENIEKELQSLRSQVKQEEVNDLPDEFLSKISELKNLRDFDSMYKFLVEISEKGDKKMMLKASELGLYIWDGDYTLLDRACE</sequence>
<dbReference type="RefSeq" id="XP_001583186.1">
    <property type="nucleotide sequence ID" value="XM_001583136.1"/>
</dbReference>
<reference evidence="4" key="1">
    <citation type="submission" date="2006-10" db="EMBL/GenBank/DDBJ databases">
        <authorList>
            <person name="Amadeo P."/>
            <person name="Zhao Q."/>
            <person name="Wortman J."/>
            <person name="Fraser-Liggett C."/>
            <person name="Carlton J."/>
        </authorList>
    </citation>
    <scope>NUCLEOTIDE SEQUENCE</scope>
    <source>
        <strain evidence="4">G3</strain>
    </source>
</reference>
<keyword evidence="5" id="KW-1185">Reference proteome</keyword>
<dbReference type="VEuPathDB" id="TrichDB:TVAGG3_0382000"/>
<keyword evidence="3" id="KW-0175">Coiled coil</keyword>
<dbReference type="EMBL" id="DS113185">
    <property type="protein sequence ID" value="EAY22200.1"/>
    <property type="molecule type" value="Genomic_DNA"/>
</dbReference>
<evidence type="ECO:0000313" key="4">
    <source>
        <dbReference type="EMBL" id="EAY22200.1"/>
    </source>
</evidence>
<dbReference type="VEuPathDB" id="TrichDB:TVAG_093740"/>
<evidence type="ECO:0000313" key="5">
    <source>
        <dbReference type="Proteomes" id="UP000001542"/>
    </source>
</evidence>
<organism evidence="4 5">
    <name type="scientific">Trichomonas vaginalis (strain ATCC PRA-98 / G3)</name>
    <dbReference type="NCBI Taxonomy" id="412133"/>
    <lineage>
        <taxon>Eukaryota</taxon>
        <taxon>Metamonada</taxon>
        <taxon>Parabasalia</taxon>
        <taxon>Trichomonadida</taxon>
        <taxon>Trichomonadidae</taxon>
        <taxon>Trichomonas</taxon>
    </lineage>
</organism>
<protein>
    <submittedName>
        <fullName evidence="4">Uncharacterized protein</fullName>
    </submittedName>
</protein>
<feature type="coiled-coil region" evidence="3">
    <location>
        <begin position="104"/>
        <end position="145"/>
    </location>
</feature>
<proteinExistence type="predicted"/>